<keyword evidence="6" id="KW-1185">Reference proteome</keyword>
<evidence type="ECO:0000313" key="5">
    <source>
        <dbReference type="EMBL" id="GGJ38852.1"/>
    </source>
</evidence>
<dbReference type="CDD" id="cd01949">
    <property type="entry name" value="GGDEF"/>
    <property type="match status" value="1"/>
</dbReference>
<dbReference type="PROSITE" id="PS50883">
    <property type="entry name" value="EAL"/>
    <property type="match status" value="1"/>
</dbReference>
<dbReference type="NCBIfam" id="TIGR00229">
    <property type="entry name" value="sensory_box"/>
    <property type="match status" value="1"/>
</dbReference>
<protein>
    <recommendedName>
        <fullName evidence="7">Diguanylate cyclase</fullName>
    </recommendedName>
</protein>
<dbReference type="InterPro" id="IPR043128">
    <property type="entry name" value="Rev_trsase/Diguanyl_cyclase"/>
</dbReference>
<dbReference type="SUPFAM" id="SSF55073">
    <property type="entry name" value="Nucleotide cyclase"/>
    <property type="match status" value="1"/>
</dbReference>
<dbReference type="Pfam" id="PF13185">
    <property type="entry name" value="GAF_2"/>
    <property type="match status" value="1"/>
</dbReference>
<name>A0ABQ2D110_9DEIO</name>
<dbReference type="InterPro" id="IPR003018">
    <property type="entry name" value="GAF"/>
</dbReference>
<dbReference type="Pfam" id="PF08448">
    <property type="entry name" value="PAS_4"/>
    <property type="match status" value="1"/>
</dbReference>
<dbReference type="Gene3D" id="3.30.450.20">
    <property type="entry name" value="PAS domain"/>
    <property type="match status" value="2"/>
</dbReference>
<evidence type="ECO:0000259" key="4">
    <source>
        <dbReference type="PROSITE" id="PS50887"/>
    </source>
</evidence>
<dbReference type="PROSITE" id="PS50887">
    <property type="entry name" value="GGDEF"/>
    <property type="match status" value="1"/>
</dbReference>
<sequence>MENMHANTLLGTFFDLTPDWLVIHDLQGKHVRVSSAYARAQNRPAETFVGHSDQELGLINPLAHLPVLDVQNHPSRSELLTELQVTLQGKDYAVCATRLILRDPDGAPWGTFSYAHEVTRERSMERELEQQHAFLRNILDSDPSLIFVKDREGRFTLVNQAMADLYHQEPEAMLGKTIREINPNAAEVERFEAQDREILKTHQRRQFPPYFVVGPDGQKRWLYTTKQPLYSQDQPLDYVLGVTSDLTHLRATEEALKTREEQYRQLWQEAHRKTRELTLLDRVQAAIANKLDLAMLYDAVVDAISDQLGYALVIMTVPEGDRVVRVAYRGYADLPLTVASEGSASGYTIRTRRPLLIQDVSTSSNYTAAMPGVTSCVSVPVFSGSRVLGALVIESEDRVLDNQDLSLMQRVAEQLGIAIENAELHERTKLDLTRAHALYQVSQTLHHTGSQETLLEQICQSVMQALPARWCLIYIMDFEQEQVEYAASTARDASPLPMISFPELMSGLTGWTLKQHRPTLSLKGQADEREGPQVQQHRSSNDIGSLIVAPLIYQGKPIGTLTALNNLDDPDFSEADVDWMMSIANQVAIALAQRKLINQIQHLAYHDPLTSLPNRLLFEEQLKQAIARAKRLDTKLALLFIDLDGFKNVNDTLGHHIGDLLLHTLSGRFKERTRESDSFARMGGDEFAMILNDLRDPADAVQVAQKFLDLLKMPFHINMHELFISASIGISVYPDNGTDVNTLLKHADTAMYRAKASGKNDIRSFTPELAEKARERLSLETDLRYAMQRQELQLYYQPIIDLQTLQTIGHEALLRWIHPERGFIPPDRFIPVAEESGLITALGAWVIHEACRQNAEWQRAGRRAVRVAVNISMIQFATSNFVDTVKSALHESGLGVEWLELEVTESVVMHDVKMVTERLTELRELGVRVSIDDFGTGYSSLKYLQELPIDTLKIDRSFVNTIQKDAQEAPLVKTIILMAQSLGLNVIAEGVETIFQQEYLQSLGCSEAQGYYFSRPLPASQL</sequence>
<evidence type="ECO:0000259" key="3">
    <source>
        <dbReference type="PROSITE" id="PS50883"/>
    </source>
</evidence>
<dbReference type="Pfam" id="PF00563">
    <property type="entry name" value="EAL"/>
    <property type="match status" value="1"/>
</dbReference>
<dbReference type="Pfam" id="PF00990">
    <property type="entry name" value="GGDEF"/>
    <property type="match status" value="1"/>
</dbReference>
<feature type="domain" description="GGDEF" evidence="4">
    <location>
        <begin position="634"/>
        <end position="767"/>
    </location>
</feature>
<accession>A0ABQ2D110</accession>
<dbReference type="Proteomes" id="UP000632222">
    <property type="component" value="Unassembled WGS sequence"/>
</dbReference>
<dbReference type="CDD" id="cd01948">
    <property type="entry name" value="EAL"/>
    <property type="match status" value="1"/>
</dbReference>
<dbReference type="InterPro" id="IPR000014">
    <property type="entry name" value="PAS"/>
</dbReference>
<dbReference type="SMART" id="SM00091">
    <property type="entry name" value="PAS"/>
    <property type="match status" value="2"/>
</dbReference>
<dbReference type="InterPro" id="IPR000700">
    <property type="entry name" value="PAS-assoc_C"/>
</dbReference>
<evidence type="ECO:0000259" key="2">
    <source>
        <dbReference type="PROSITE" id="PS50113"/>
    </source>
</evidence>
<dbReference type="SMART" id="SM00065">
    <property type="entry name" value="GAF"/>
    <property type="match status" value="2"/>
</dbReference>
<dbReference type="NCBIfam" id="TIGR00254">
    <property type="entry name" value="GGDEF"/>
    <property type="match status" value="1"/>
</dbReference>
<dbReference type="SUPFAM" id="SSF55785">
    <property type="entry name" value="PYP-like sensor domain (PAS domain)"/>
    <property type="match status" value="2"/>
</dbReference>
<gene>
    <name evidence="5" type="ORF">GCM10008938_26180</name>
</gene>
<dbReference type="InterPro" id="IPR029787">
    <property type="entry name" value="Nucleotide_cyclase"/>
</dbReference>
<dbReference type="InterPro" id="IPR013656">
    <property type="entry name" value="PAS_4"/>
</dbReference>
<dbReference type="PROSITE" id="PS50112">
    <property type="entry name" value="PAS"/>
    <property type="match status" value="1"/>
</dbReference>
<dbReference type="SUPFAM" id="SSF55781">
    <property type="entry name" value="GAF domain-like"/>
    <property type="match status" value="2"/>
</dbReference>
<dbReference type="Pfam" id="PF01590">
    <property type="entry name" value="GAF"/>
    <property type="match status" value="1"/>
</dbReference>
<evidence type="ECO:0008006" key="7">
    <source>
        <dbReference type="Google" id="ProtNLM"/>
    </source>
</evidence>
<dbReference type="PANTHER" id="PTHR44757:SF2">
    <property type="entry name" value="BIOFILM ARCHITECTURE MAINTENANCE PROTEIN MBAA"/>
    <property type="match status" value="1"/>
</dbReference>
<dbReference type="CDD" id="cd00130">
    <property type="entry name" value="PAS"/>
    <property type="match status" value="1"/>
</dbReference>
<dbReference type="PROSITE" id="PS50113">
    <property type="entry name" value="PAC"/>
    <property type="match status" value="1"/>
</dbReference>
<dbReference type="Gene3D" id="3.20.20.450">
    <property type="entry name" value="EAL domain"/>
    <property type="match status" value="1"/>
</dbReference>
<dbReference type="SMART" id="SM00052">
    <property type="entry name" value="EAL"/>
    <property type="match status" value="1"/>
</dbReference>
<reference evidence="6" key="1">
    <citation type="journal article" date="2019" name="Int. J. Syst. Evol. Microbiol.">
        <title>The Global Catalogue of Microorganisms (GCM) 10K type strain sequencing project: providing services to taxonomists for standard genome sequencing and annotation.</title>
        <authorList>
            <consortium name="The Broad Institute Genomics Platform"/>
            <consortium name="The Broad Institute Genome Sequencing Center for Infectious Disease"/>
            <person name="Wu L."/>
            <person name="Ma J."/>
        </authorList>
    </citation>
    <scope>NUCLEOTIDE SEQUENCE [LARGE SCALE GENOMIC DNA]</scope>
    <source>
        <strain evidence="6">JCM 14370</strain>
    </source>
</reference>
<dbReference type="InterPro" id="IPR035965">
    <property type="entry name" value="PAS-like_dom_sf"/>
</dbReference>
<organism evidence="5 6">
    <name type="scientific">Deinococcus roseus</name>
    <dbReference type="NCBI Taxonomy" id="392414"/>
    <lineage>
        <taxon>Bacteria</taxon>
        <taxon>Thermotogati</taxon>
        <taxon>Deinococcota</taxon>
        <taxon>Deinococci</taxon>
        <taxon>Deinococcales</taxon>
        <taxon>Deinococcaceae</taxon>
        <taxon>Deinococcus</taxon>
    </lineage>
</organism>
<dbReference type="InterPro" id="IPR001633">
    <property type="entry name" value="EAL_dom"/>
</dbReference>
<feature type="domain" description="EAL" evidence="3">
    <location>
        <begin position="776"/>
        <end position="1022"/>
    </location>
</feature>
<dbReference type="InterPro" id="IPR052155">
    <property type="entry name" value="Biofilm_reg_signaling"/>
</dbReference>
<comment type="caution">
    <text evidence="5">The sequence shown here is derived from an EMBL/GenBank/DDBJ whole genome shotgun (WGS) entry which is preliminary data.</text>
</comment>
<evidence type="ECO:0000259" key="1">
    <source>
        <dbReference type="PROSITE" id="PS50112"/>
    </source>
</evidence>
<dbReference type="Gene3D" id="3.30.450.40">
    <property type="match status" value="2"/>
</dbReference>
<feature type="domain" description="PAS" evidence="1">
    <location>
        <begin position="131"/>
        <end position="181"/>
    </location>
</feature>
<dbReference type="InterPro" id="IPR035919">
    <property type="entry name" value="EAL_sf"/>
</dbReference>
<proteinExistence type="predicted"/>
<dbReference type="InterPro" id="IPR000160">
    <property type="entry name" value="GGDEF_dom"/>
</dbReference>
<dbReference type="EMBL" id="BMOD01000009">
    <property type="protein sequence ID" value="GGJ38852.1"/>
    <property type="molecule type" value="Genomic_DNA"/>
</dbReference>
<dbReference type="Gene3D" id="3.30.70.270">
    <property type="match status" value="1"/>
</dbReference>
<dbReference type="PANTHER" id="PTHR44757">
    <property type="entry name" value="DIGUANYLATE CYCLASE DGCP"/>
    <property type="match status" value="1"/>
</dbReference>
<dbReference type="SMART" id="SM00267">
    <property type="entry name" value="GGDEF"/>
    <property type="match status" value="1"/>
</dbReference>
<dbReference type="InterPro" id="IPR029016">
    <property type="entry name" value="GAF-like_dom_sf"/>
</dbReference>
<dbReference type="SUPFAM" id="SSF141868">
    <property type="entry name" value="EAL domain-like"/>
    <property type="match status" value="1"/>
</dbReference>
<feature type="domain" description="PAC" evidence="2">
    <location>
        <begin position="205"/>
        <end position="258"/>
    </location>
</feature>
<evidence type="ECO:0000313" key="6">
    <source>
        <dbReference type="Proteomes" id="UP000632222"/>
    </source>
</evidence>